<feature type="compositionally biased region" description="Basic and acidic residues" evidence="1">
    <location>
        <begin position="399"/>
        <end position="410"/>
    </location>
</feature>
<comment type="caution">
    <text evidence="2">The sequence shown here is derived from an EMBL/GenBank/DDBJ whole genome shotgun (WGS) entry which is preliminary data.</text>
</comment>
<feature type="compositionally biased region" description="Low complexity" evidence="1">
    <location>
        <begin position="231"/>
        <end position="251"/>
    </location>
</feature>
<dbReference type="EMBL" id="JAZAVK010000156">
    <property type="protein sequence ID" value="KAK7419095.1"/>
    <property type="molecule type" value="Genomic_DNA"/>
</dbReference>
<protein>
    <recommendedName>
        <fullName evidence="4">Myb-like domain-containing protein</fullName>
    </recommendedName>
</protein>
<feature type="compositionally biased region" description="Acidic residues" evidence="1">
    <location>
        <begin position="319"/>
        <end position="329"/>
    </location>
</feature>
<name>A0ABR1HD68_9HYPO</name>
<evidence type="ECO:0000313" key="3">
    <source>
        <dbReference type="Proteomes" id="UP001498421"/>
    </source>
</evidence>
<organism evidence="2 3">
    <name type="scientific">Neonectria magnoliae</name>
    <dbReference type="NCBI Taxonomy" id="2732573"/>
    <lineage>
        <taxon>Eukaryota</taxon>
        <taxon>Fungi</taxon>
        <taxon>Dikarya</taxon>
        <taxon>Ascomycota</taxon>
        <taxon>Pezizomycotina</taxon>
        <taxon>Sordariomycetes</taxon>
        <taxon>Hypocreomycetidae</taxon>
        <taxon>Hypocreales</taxon>
        <taxon>Nectriaceae</taxon>
        <taxon>Neonectria</taxon>
    </lineage>
</organism>
<gene>
    <name evidence="2" type="ORF">QQZ08_010998</name>
</gene>
<accession>A0ABR1HD68</accession>
<keyword evidence="3" id="KW-1185">Reference proteome</keyword>
<feature type="region of interest" description="Disordered" evidence="1">
    <location>
        <begin position="390"/>
        <end position="410"/>
    </location>
</feature>
<feature type="compositionally biased region" description="Basic and acidic residues" evidence="1">
    <location>
        <begin position="17"/>
        <end position="29"/>
    </location>
</feature>
<reference evidence="2 3" key="1">
    <citation type="journal article" date="2025" name="Microbiol. Resour. Announc.">
        <title>Draft genome sequences for Neonectria magnoliae and Neonectria punicea, canker pathogens of Liriodendron tulipifera and Acer saccharum in West Virginia.</title>
        <authorList>
            <person name="Petronek H.M."/>
            <person name="Kasson M.T."/>
            <person name="Metheny A.M."/>
            <person name="Stauder C.M."/>
            <person name="Lovett B."/>
            <person name="Lynch S.C."/>
            <person name="Garnas J.R."/>
            <person name="Kasson L.R."/>
            <person name="Stajich J.E."/>
        </authorList>
    </citation>
    <scope>NUCLEOTIDE SEQUENCE [LARGE SCALE GENOMIC DNA]</scope>
    <source>
        <strain evidence="2 3">NRRL 64651</strain>
    </source>
</reference>
<feature type="region of interest" description="Disordered" evidence="1">
    <location>
        <begin position="1"/>
        <end position="43"/>
    </location>
</feature>
<proteinExistence type="predicted"/>
<evidence type="ECO:0008006" key="4">
    <source>
        <dbReference type="Google" id="ProtNLM"/>
    </source>
</evidence>
<feature type="region of interest" description="Disordered" evidence="1">
    <location>
        <begin position="287"/>
        <end position="355"/>
    </location>
</feature>
<evidence type="ECO:0000256" key="1">
    <source>
        <dbReference type="SAM" id="MobiDB-lite"/>
    </source>
</evidence>
<evidence type="ECO:0000313" key="2">
    <source>
        <dbReference type="EMBL" id="KAK7419095.1"/>
    </source>
</evidence>
<dbReference type="Proteomes" id="UP001498421">
    <property type="component" value="Unassembled WGS sequence"/>
</dbReference>
<feature type="region of interest" description="Disordered" evidence="1">
    <location>
        <begin position="168"/>
        <end position="251"/>
    </location>
</feature>
<sequence length="410" mass="44278">MSNKMSLKFKPYNPYRQEQRDERPIKESDSIPTGGPDSVRDPYANFPSVEECLSFCSSTAGILNPYTLASAYSNGQDSAINIQDNRPNSSRQAANLNISNATPEAMLHRGDLRESYKLPVSISDDARAQGASASELNSGLLTQSAEALGVLAYTAITELESAVGISSAEVGQGPGTETFSSKRPLPEGNVPGESEGHGSEAYRSLKRPRRSGSMSHSSPRLEIDDICPIPSDSSVNRSASQSSQSTELVSVPPEQAEFVRLELLAIQQTISSLLAKLGRGQVQSFLSDGSVHATKKTRSGTQRLANKDRENDSGNNGDSDSDSDSDNDSNSDTASDTGEFRSAGSDQRRSTQRCRWTPKEDELLRRLKNVGTLTDLQIAHRLNRSESGGEATLVYHGTQETEGREGLMVK</sequence>